<evidence type="ECO:0000313" key="5">
    <source>
        <dbReference type="Proteomes" id="UP001432027"/>
    </source>
</evidence>
<sequence length="109" mass="12046">MEDRYEDAIPTSLVVLIIVACVIGVISVVGLIIYCVWKCGKKEEIAERIRDLEEAKEKAEFSIEFYNPNTVFIPGVEVTGSVTLTVNEPVIAKAIIISIHGKAKTHFIV</sequence>
<dbReference type="Gene3D" id="2.60.40.640">
    <property type="match status" value="1"/>
</dbReference>
<organism evidence="4 5">
    <name type="scientific">Pristionchus entomophagus</name>
    <dbReference type="NCBI Taxonomy" id="358040"/>
    <lineage>
        <taxon>Eukaryota</taxon>
        <taxon>Metazoa</taxon>
        <taxon>Ecdysozoa</taxon>
        <taxon>Nematoda</taxon>
        <taxon>Chromadorea</taxon>
        <taxon>Rhabditida</taxon>
        <taxon>Rhabditina</taxon>
        <taxon>Diplogasteromorpha</taxon>
        <taxon>Diplogasteroidea</taxon>
        <taxon>Neodiplogasteridae</taxon>
        <taxon>Pristionchus</taxon>
    </lineage>
</organism>
<dbReference type="InterPro" id="IPR014756">
    <property type="entry name" value="Ig_E-set"/>
</dbReference>
<dbReference type="AlphaFoldDB" id="A0AAV5SB25"/>
<proteinExistence type="inferred from homology"/>
<reference evidence="4" key="1">
    <citation type="submission" date="2023-10" db="EMBL/GenBank/DDBJ databases">
        <title>Genome assembly of Pristionchus species.</title>
        <authorList>
            <person name="Yoshida K."/>
            <person name="Sommer R.J."/>
        </authorList>
    </citation>
    <scope>NUCLEOTIDE SEQUENCE</scope>
    <source>
        <strain evidence="4">RS0144</strain>
    </source>
</reference>
<feature type="transmembrane region" description="Helical" evidence="2">
    <location>
        <begin position="12"/>
        <end position="37"/>
    </location>
</feature>
<evidence type="ECO:0000256" key="2">
    <source>
        <dbReference type="SAM" id="Phobius"/>
    </source>
</evidence>
<keyword evidence="2" id="KW-0472">Membrane</keyword>
<protein>
    <recommendedName>
        <fullName evidence="3">Arrestin-like N-terminal domain-containing protein</fullName>
    </recommendedName>
</protein>
<dbReference type="Pfam" id="PF00339">
    <property type="entry name" value="Arrestin_N"/>
    <property type="match status" value="1"/>
</dbReference>
<gene>
    <name evidence="4" type="ORF">PENTCL1PPCAC_2661</name>
</gene>
<evidence type="ECO:0000259" key="3">
    <source>
        <dbReference type="Pfam" id="PF00339"/>
    </source>
</evidence>
<keyword evidence="2" id="KW-0812">Transmembrane</keyword>
<comment type="caution">
    <text evidence="4">The sequence shown here is derived from an EMBL/GenBank/DDBJ whole genome shotgun (WGS) entry which is preliminary data.</text>
</comment>
<name>A0AAV5SB25_9BILA</name>
<evidence type="ECO:0000256" key="1">
    <source>
        <dbReference type="ARBA" id="ARBA00005298"/>
    </source>
</evidence>
<accession>A0AAV5SB25</accession>
<keyword evidence="2" id="KW-1133">Transmembrane helix</keyword>
<feature type="domain" description="Arrestin-like N-terminal" evidence="3">
    <location>
        <begin position="61"/>
        <end position="106"/>
    </location>
</feature>
<dbReference type="InterPro" id="IPR011021">
    <property type="entry name" value="Arrestin-like_N"/>
</dbReference>
<dbReference type="PROSITE" id="PS51257">
    <property type="entry name" value="PROKAR_LIPOPROTEIN"/>
    <property type="match status" value="1"/>
</dbReference>
<comment type="similarity">
    <text evidence="1">Belongs to the arrestin family.</text>
</comment>
<keyword evidence="5" id="KW-1185">Reference proteome</keyword>
<dbReference type="Proteomes" id="UP001432027">
    <property type="component" value="Unassembled WGS sequence"/>
</dbReference>
<dbReference type="InterPro" id="IPR014752">
    <property type="entry name" value="Arrestin-like_C"/>
</dbReference>
<evidence type="ECO:0000313" key="4">
    <source>
        <dbReference type="EMBL" id="GMS80486.1"/>
    </source>
</evidence>
<dbReference type="EMBL" id="BTSX01000001">
    <property type="protein sequence ID" value="GMS80486.1"/>
    <property type="molecule type" value="Genomic_DNA"/>
</dbReference>
<dbReference type="SUPFAM" id="SSF81296">
    <property type="entry name" value="E set domains"/>
    <property type="match status" value="1"/>
</dbReference>